<protein>
    <submittedName>
        <fullName evidence="1">Uncharacterized protein</fullName>
    </submittedName>
</protein>
<name>A0A7U2EXI4_PHANO</name>
<dbReference type="PANTHER" id="PTHR34714">
    <property type="entry name" value="EGF-LIKE DOMAIN-CONTAINING PROTEIN"/>
    <property type="match status" value="1"/>
</dbReference>
<evidence type="ECO:0000313" key="1">
    <source>
        <dbReference type="EMBL" id="QRC94716.1"/>
    </source>
</evidence>
<gene>
    <name evidence="1" type="ORF">JI435_148710</name>
</gene>
<keyword evidence="2" id="KW-1185">Reference proteome</keyword>
<dbReference type="PANTHER" id="PTHR34714:SF2">
    <property type="entry name" value="EGF-LIKE DOMAIN-CONTAINING PROTEIN"/>
    <property type="match status" value="1"/>
</dbReference>
<dbReference type="Proteomes" id="UP000663193">
    <property type="component" value="Chromosome 5"/>
</dbReference>
<dbReference type="OrthoDB" id="3763773at2759"/>
<organism evidence="1 2">
    <name type="scientific">Phaeosphaeria nodorum (strain SN15 / ATCC MYA-4574 / FGSC 10173)</name>
    <name type="common">Glume blotch fungus</name>
    <name type="synonym">Parastagonospora nodorum</name>
    <dbReference type="NCBI Taxonomy" id="321614"/>
    <lineage>
        <taxon>Eukaryota</taxon>
        <taxon>Fungi</taxon>
        <taxon>Dikarya</taxon>
        <taxon>Ascomycota</taxon>
        <taxon>Pezizomycotina</taxon>
        <taxon>Dothideomycetes</taxon>
        <taxon>Pleosporomycetidae</taxon>
        <taxon>Pleosporales</taxon>
        <taxon>Pleosporineae</taxon>
        <taxon>Phaeosphaeriaceae</taxon>
        <taxon>Parastagonospora</taxon>
    </lineage>
</organism>
<dbReference type="AlphaFoldDB" id="A0A7U2EXI4"/>
<sequence length="828" mass="91301">MDVQKAAELTVSALTLKEKTLAKDLLYSEQYHKDTLSAWIRAPVLNLKQALEKTRTGANQAGFKARFFNVFCDVLEIDPGTEVLPEKAGEKSVPYEINLYARRLDYTPTSGSAVHVRFEKDCEIFFWTSKLPGDFAITFDGQGLQRQKYAPKIEGENFGVILRLEQPSAGISSEPLLPPDEAMNNINYLNLIDDSGKLRSKAYLNDDLPRLLQFQLLVAQTHTTLNRGLAVGLLNYVVAATADPRAAAIHFKATAMLSSLLVDSSIVAAPSVNIYASEQILKSRLTAALAFEQAFRDFSLEASNRKVQTQTAVDLLRKSQDAIQTYAFIKDIRQREYDNAVVANAKAQKTFQANQANLSKLGANFQAGVEEWKEAEKEKAAKEVLKGLVMVGLAIGATIATGGAAAATIPAAGAAVVNTASKIATLIAKLKQIYEKIKEIYEKIKPVIEKLQEVVKTITEVIATLRKFDGATTGTKTLKLSADSSDVFNATAEWRRFDITIREMEDSLREYKIRGKEEYFHDLKILVPNGECFILTQANLVKTGDELATVLIQSEAERRSESRLSSTALSVATDLDVLDVLVRAMFDRVLTIRSLVYLDFLTYSSAQEYHTLSKGPVVTLSPVKPVVDYLEDIVKLQSAVVSFGSQVLVQQRSFTLNTLAGFADASKLAEAITDGQALSVAVRPGLELFQDFGRIRLSRARCFLDGAKLSSTAGPQKESLPLRIELHTESQFFDLPLEKRVQPELGPVIPRVFLGASRKVLFEYSPSDNSTACDGWYGQERDYTKFTPLTNWAVKITGGGYGTLSVADLDLSGLKGLRLEFLCDFSLR</sequence>
<evidence type="ECO:0000313" key="2">
    <source>
        <dbReference type="Proteomes" id="UP000663193"/>
    </source>
</evidence>
<accession>A0A7U2EXI4</accession>
<proteinExistence type="predicted"/>
<dbReference type="OMA" id="PENYAYP"/>
<reference evidence="2" key="1">
    <citation type="journal article" date="2021" name="BMC Genomics">
        <title>Chromosome-level genome assembly and manually-curated proteome of model necrotroph Parastagonospora nodorum Sn15 reveals a genome-wide trove of candidate effector homologs, and redundancy of virulence-related functions within an accessory chromosome.</title>
        <authorList>
            <person name="Bertazzoni S."/>
            <person name="Jones D.A.B."/>
            <person name="Phan H.T."/>
            <person name="Tan K.-C."/>
            <person name="Hane J.K."/>
        </authorList>
    </citation>
    <scope>NUCLEOTIDE SEQUENCE [LARGE SCALE GENOMIC DNA]</scope>
    <source>
        <strain evidence="2">SN15 / ATCC MYA-4574 / FGSC 10173)</strain>
    </source>
</reference>
<dbReference type="VEuPathDB" id="FungiDB:JI435_148710"/>
<dbReference type="EMBL" id="CP069027">
    <property type="protein sequence ID" value="QRC94716.1"/>
    <property type="molecule type" value="Genomic_DNA"/>
</dbReference>